<dbReference type="AlphaFoldDB" id="A0A2Z7BX50"/>
<keyword evidence="2" id="KW-1185">Reference proteome</keyword>
<evidence type="ECO:0000313" key="2">
    <source>
        <dbReference type="Proteomes" id="UP000250235"/>
    </source>
</evidence>
<sequence>MLGDIFKIPQLRKLHEQELMVNGYIYNRPRILSMMRELTDKETVSGKRVAEVILMPSFLENCSFCVESWWPVGERIAVGRW</sequence>
<dbReference type="EMBL" id="KV001297">
    <property type="protein sequence ID" value="KZV39203.1"/>
    <property type="molecule type" value="Genomic_DNA"/>
</dbReference>
<proteinExistence type="predicted"/>
<reference evidence="1 2" key="1">
    <citation type="journal article" date="2015" name="Proc. Natl. Acad. Sci. U.S.A.">
        <title>The resurrection genome of Boea hygrometrica: A blueprint for survival of dehydration.</title>
        <authorList>
            <person name="Xiao L."/>
            <person name="Yang G."/>
            <person name="Zhang L."/>
            <person name="Yang X."/>
            <person name="Zhao S."/>
            <person name="Ji Z."/>
            <person name="Zhou Q."/>
            <person name="Hu M."/>
            <person name="Wang Y."/>
            <person name="Chen M."/>
            <person name="Xu Y."/>
            <person name="Jin H."/>
            <person name="Xiao X."/>
            <person name="Hu G."/>
            <person name="Bao F."/>
            <person name="Hu Y."/>
            <person name="Wan P."/>
            <person name="Li L."/>
            <person name="Deng X."/>
            <person name="Kuang T."/>
            <person name="Xiang C."/>
            <person name="Zhu J.K."/>
            <person name="Oliver M.J."/>
            <person name="He Y."/>
        </authorList>
    </citation>
    <scope>NUCLEOTIDE SEQUENCE [LARGE SCALE GENOMIC DNA]</scope>
    <source>
        <strain evidence="2">cv. XS01</strain>
    </source>
</reference>
<accession>A0A2Z7BX50</accession>
<protein>
    <submittedName>
        <fullName evidence="1">Uncharacterized protein</fullName>
    </submittedName>
</protein>
<evidence type="ECO:0000313" key="1">
    <source>
        <dbReference type="EMBL" id="KZV39203.1"/>
    </source>
</evidence>
<dbReference type="Proteomes" id="UP000250235">
    <property type="component" value="Unassembled WGS sequence"/>
</dbReference>
<organism evidence="1 2">
    <name type="scientific">Dorcoceras hygrometricum</name>
    <dbReference type="NCBI Taxonomy" id="472368"/>
    <lineage>
        <taxon>Eukaryota</taxon>
        <taxon>Viridiplantae</taxon>
        <taxon>Streptophyta</taxon>
        <taxon>Embryophyta</taxon>
        <taxon>Tracheophyta</taxon>
        <taxon>Spermatophyta</taxon>
        <taxon>Magnoliopsida</taxon>
        <taxon>eudicotyledons</taxon>
        <taxon>Gunneridae</taxon>
        <taxon>Pentapetalae</taxon>
        <taxon>asterids</taxon>
        <taxon>lamiids</taxon>
        <taxon>Lamiales</taxon>
        <taxon>Gesneriaceae</taxon>
        <taxon>Didymocarpoideae</taxon>
        <taxon>Trichosporeae</taxon>
        <taxon>Loxocarpinae</taxon>
        <taxon>Dorcoceras</taxon>
    </lineage>
</organism>
<name>A0A2Z7BX50_9LAMI</name>
<gene>
    <name evidence="1" type="ORF">F511_29569</name>
</gene>